<gene>
    <name evidence="1" type="ORF">AVEN_79682_1</name>
</gene>
<organism evidence="1 2">
    <name type="scientific">Araneus ventricosus</name>
    <name type="common">Orbweaver spider</name>
    <name type="synonym">Epeira ventricosa</name>
    <dbReference type="NCBI Taxonomy" id="182803"/>
    <lineage>
        <taxon>Eukaryota</taxon>
        <taxon>Metazoa</taxon>
        <taxon>Ecdysozoa</taxon>
        <taxon>Arthropoda</taxon>
        <taxon>Chelicerata</taxon>
        <taxon>Arachnida</taxon>
        <taxon>Araneae</taxon>
        <taxon>Araneomorphae</taxon>
        <taxon>Entelegynae</taxon>
        <taxon>Araneoidea</taxon>
        <taxon>Araneidae</taxon>
        <taxon>Araneus</taxon>
    </lineage>
</organism>
<proteinExistence type="predicted"/>
<evidence type="ECO:0000313" key="2">
    <source>
        <dbReference type="Proteomes" id="UP000499080"/>
    </source>
</evidence>
<reference evidence="1 2" key="1">
    <citation type="journal article" date="2019" name="Sci. Rep.">
        <title>Orb-weaving spider Araneus ventricosus genome elucidates the spidroin gene catalogue.</title>
        <authorList>
            <person name="Kono N."/>
            <person name="Nakamura H."/>
            <person name="Ohtoshi R."/>
            <person name="Moran D.A.P."/>
            <person name="Shinohara A."/>
            <person name="Yoshida Y."/>
            <person name="Fujiwara M."/>
            <person name="Mori M."/>
            <person name="Tomita M."/>
            <person name="Arakawa K."/>
        </authorList>
    </citation>
    <scope>NUCLEOTIDE SEQUENCE [LARGE SCALE GENOMIC DNA]</scope>
</reference>
<protein>
    <submittedName>
        <fullName evidence="1">Uncharacterized protein</fullName>
    </submittedName>
</protein>
<evidence type="ECO:0000313" key="1">
    <source>
        <dbReference type="EMBL" id="GBM61035.1"/>
    </source>
</evidence>
<dbReference type="EMBL" id="BGPR01257361">
    <property type="protein sequence ID" value="GBM61035.1"/>
    <property type="molecule type" value="Genomic_DNA"/>
</dbReference>
<sequence>MVNGAAWNPSYKRTIQTTPQRNLSKIRIKNRLRKLYQIIFFPSYKRKAYKFQKEIQKDIETYDNDRWKETIMDINPEDNVLNDMNQKLSKKFIPTPPILDTNGIKYTPLGKANAFKHNLENSFQENPEPY</sequence>
<dbReference type="OrthoDB" id="410155at2759"/>
<dbReference type="Proteomes" id="UP000499080">
    <property type="component" value="Unassembled WGS sequence"/>
</dbReference>
<comment type="caution">
    <text evidence="1">The sequence shown here is derived from an EMBL/GenBank/DDBJ whole genome shotgun (WGS) entry which is preliminary data.</text>
</comment>
<accession>A0A4Y2H7S9</accession>
<keyword evidence="2" id="KW-1185">Reference proteome</keyword>
<name>A0A4Y2H7S9_ARAVE</name>
<dbReference type="AlphaFoldDB" id="A0A4Y2H7S9"/>